<dbReference type="PANTHER" id="PTHR30590:SF2">
    <property type="entry name" value="INNER MEMBRANE PROTEIN"/>
    <property type="match status" value="1"/>
</dbReference>
<proteinExistence type="predicted"/>
<organism evidence="3 4">
    <name type="scientific">Dickeya dadantii (strain 3937)</name>
    <name type="common">Erwinia chrysanthemi (strain 3937)</name>
    <dbReference type="NCBI Taxonomy" id="198628"/>
    <lineage>
        <taxon>Bacteria</taxon>
        <taxon>Pseudomonadati</taxon>
        <taxon>Pseudomonadota</taxon>
        <taxon>Gammaproteobacteria</taxon>
        <taxon>Enterobacterales</taxon>
        <taxon>Pectobacteriaceae</taxon>
        <taxon>Dickeya</taxon>
    </lineage>
</organism>
<dbReference type="AlphaFoldDB" id="E0SMS7"/>
<gene>
    <name evidence="3" type="primary">yeiB</name>
    <name evidence="3" type="ordered locus">Dda3937_03496</name>
</gene>
<dbReference type="InterPro" id="IPR007349">
    <property type="entry name" value="DUF418"/>
</dbReference>
<protein>
    <submittedName>
        <fullName evidence="3">Conserved inner membrane protein</fullName>
    </submittedName>
</protein>
<reference evidence="3 4" key="1">
    <citation type="journal article" date="2011" name="J. Bacteriol.">
        <title>Genome sequence of the plant-pathogenic bacterium Dickeya dadantii 3937.</title>
        <authorList>
            <person name="Glasner J.D."/>
            <person name="Yang C.H."/>
            <person name="Reverchon S."/>
            <person name="Hugouvieux-Cotte-Pattat N."/>
            <person name="Condemine G."/>
            <person name="Bohin J.P."/>
            <person name="Van Gijsegem F."/>
            <person name="Yang S."/>
            <person name="Franza T."/>
            <person name="Expert D."/>
            <person name="Plunkett G. III"/>
            <person name="San Francisco M.J."/>
            <person name="Charkowski A.O."/>
            <person name="Py B."/>
            <person name="Bell K."/>
            <person name="Rauscher L."/>
            <person name="Rodriguez-Palenzuela P."/>
            <person name="Toussaint A."/>
            <person name="Holeva M.C."/>
            <person name="He S.Y."/>
            <person name="Douet V."/>
            <person name="Boccara M."/>
            <person name="Blanco C."/>
            <person name="Toth I."/>
            <person name="Anderson B.D."/>
            <person name="Biehl B.S."/>
            <person name="Mau B."/>
            <person name="Flynn S.M."/>
            <person name="Barras F."/>
            <person name="Lindeberg M."/>
            <person name="Birch P.R."/>
            <person name="Tsuyumu S."/>
            <person name="Shi X."/>
            <person name="Hibbing M."/>
            <person name="Yap M.N."/>
            <person name="Carpentier M."/>
            <person name="Dassa E."/>
            <person name="Umehara M."/>
            <person name="Kim J.F."/>
            <person name="Rusch M."/>
            <person name="Soni P."/>
            <person name="Mayhew G.F."/>
            <person name="Fouts D.E."/>
            <person name="Gill S.R."/>
            <person name="Blattner F.R."/>
            <person name="Keen N.T."/>
            <person name="Perna N.T."/>
        </authorList>
    </citation>
    <scope>NUCLEOTIDE SEQUENCE [LARGE SCALE GENOMIC DNA]</scope>
    <source>
        <strain evidence="3 4">3937</strain>
    </source>
</reference>
<dbReference type="InterPro" id="IPR052529">
    <property type="entry name" value="Bact_Transport_Assoc"/>
</dbReference>
<feature type="transmembrane region" description="Helical" evidence="1">
    <location>
        <begin position="132"/>
        <end position="149"/>
    </location>
</feature>
<dbReference type="HOGENOM" id="CLU_039610_2_0_6"/>
<dbReference type="Proteomes" id="UP000006859">
    <property type="component" value="Chromosome"/>
</dbReference>
<feature type="domain" description="DUF418" evidence="2">
    <location>
        <begin position="240"/>
        <end position="398"/>
    </location>
</feature>
<feature type="transmembrane region" description="Helical" evidence="1">
    <location>
        <begin position="109"/>
        <end position="126"/>
    </location>
</feature>
<dbReference type="eggNOG" id="COG2311">
    <property type="taxonomic scope" value="Bacteria"/>
</dbReference>
<dbReference type="KEGG" id="ddd:Dda3937_03496"/>
<keyword evidence="4" id="KW-1185">Reference proteome</keyword>
<accession>E0SMS7</accession>
<feature type="transmembrane region" description="Helical" evidence="1">
    <location>
        <begin position="299"/>
        <end position="317"/>
    </location>
</feature>
<name>E0SMS7_DICD3</name>
<evidence type="ECO:0000256" key="1">
    <source>
        <dbReference type="SAM" id="Phobius"/>
    </source>
</evidence>
<evidence type="ECO:0000313" key="3">
    <source>
        <dbReference type="EMBL" id="ADM98197.1"/>
    </source>
</evidence>
<feature type="transmembrane region" description="Helical" evidence="1">
    <location>
        <begin position="34"/>
        <end position="53"/>
    </location>
</feature>
<dbReference type="EMBL" id="CP002038">
    <property type="protein sequence ID" value="ADM98197.1"/>
    <property type="molecule type" value="Genomic_DNA"/>
</dbReference>
<evidence type="ECO:0000259" key="2">
    <source>
        <dbReference type="Pfam" id="PF04235"/>
    </source>
</evidence>
<feature type="transmembrane region" description="Helical" evidence="1">
    <location>
        <begin position="258"/>
        <end position="279"/>
    </location>
</feature>
<sequence>MPRQSLQFADTSLYLLKAMSLPPHSSSRIPMLDFARGLAMLGILLMNVVSFGLPHAAYLNPAWQGPPSAADTWAWALMDMVAQGKFLTLFALLFGGGLQLLLKRGKRWIHARLFWLMVFGLLHSIFLWDGDILLDYGLIGLVCYGLLRHADSTRMLLRTGVVLYLMGLAMLVVLSQVLSPDGGSFWQPGPAEVTYEAWWLTQGGPEAWHNRLSLLNESLLSLGIQYGWLLAGSMLMGAALMRSGWLRGQFSQRHYRRVAFWLLPSALLINGLGVMAQWQLQWEYRWCGLLLQIPREVGAPLQAIVYLALCYGFWPTLANWRLTRWVVDVGRMALSSYLLQTLICTALFNRLGWFMQLDRWQLLLVVPPVWLCNLLAARIWLGVFRQGPIEGVWRWLTARVAGPISAQSAHEP</sequence>
<dbReference type="STRING" id="198628.Dda3937_03496"/>
<dbReference type="PANTHER" id="PTHR30590">
    <property type="entry name" value="INNER MEMBRANE PROTEIN"/>
    <property type="match status" value="1"/>
</dbReference>
<dbReference type="NCBIfam" id="NF008093">
    <property type="entry name" value="PRK10835.1"/>
    <property type="match status" value="1"/>
</dbReference>
<feature type="transmembrane region" description="Helical" evidence="1">
    <location>
        <begin position="226"/>
        <end position="246"/>
    </location>
</feature>
<feature type="transmembrane region" description="Helical" evidence="1">
    <location>
        <begin position="73"/>
        <end position="102"/>
    </location>
</feature>
<keyword evidence="1" id="KW-1133">Transmembrane helix</keyword>
<feature type="transmembrane region" description="Helical" evidence="1">
    <location>
        <begin position="329"/>
        <end position="348"/>
    </location>
</feature>
<keyword evidence="1" id="KW-0812">Transmembrane</keyword>
<feature type="transmembrane region" description="Helical" evidence="1">
    <location>
        <begin position="161"/>
        <end position="178"/>
    </location>
</feature>
<evidence type="ECO:0000313" key="4">
    <source>
        <dbReference type="Proteomes" id="UP000006859"/>
    </source>
</evidence>
<feature type="transmembrane region" description="Helical" evidence="1">
    <location>
        <begin position="360"/>
        <end position="381"/>
    </location>
</feature>
<keyword evidence="1" id="KW-0472">Membrane</keyword>
<dbReference type="Pfam" id="PF04235">
    <property type="entry name" value="DUF418"/>
    <property type="match status" value="1"/>
</dbReference>